<evidence type="ECO:0000256" key="2">
    <source>
        <dbReference type="ARBA" id="ARBA00008066"/>
    </source>
</evidence>
<feature type="transmembrane region" description="Helical" evidence="9">
    <location>
        <begin position="277"/>
        <end position="297"/>
    </location>
</feature>
<sequence length="485" mass="52794">MDDNTAASQGNRGLLSGVKGKNINHSEPNMKTRSLRSSIAKQSFVHDVELGHKVGVFGALLTVVGTIIGGGIVGIPFATLKTGIWIMLVLHFLNFVWGIYSVHLLLEAKNISGLSSFSELGYYCFGRASIFMINGLVALAQCGMPIVYFMIVGSIGNGLLSKISSIKDEFWSSTTFSILVVGVLLFYFAIKKEIQELKGAGFVLLSGVILFIIFMSILLIAEGTGPFDFGDLSKPKFDLETLANVPTIFLAYGFQSAFFPAYTSLKDKTDANGIKTTVGSFTFCIIVYVATSIVALLKFGTDLKGNILENVSDLDGAIPIIISIIFLLIAMMHIPIVLFVGKEAVLIIIDEIMRKSYSTLPRATIDNAYSLRDSYHVNKAANDQEGKAYLTMHPVIFYGVSIFIYVSIVTLACVLKDITLVFGVIGSLAGSYLIFIAPSSFYLMSIRNEGADVSFLRKLIAWIYLILGLVIMLTCLFATIYTASV</sequence>
<gene>
    <name evidence="11" type="ORF">EHAR0213_LOCUS13697</name>
</gene>
<feature type="transmembrane region" description="Helical" evidence="9">
    <location>
        <begin position="170"/>
        <end position="190"/>
    </location>
</feature>
<dbReference type="GO" id="GO:0016020">
    <property type="term" value="C:membrane"/>
    <property type="evidence" value="ECO:0007669"/>
    <property type="project" value="UniProtKB-SubCell"/>
</dbReference>
<evidence type="ECO:0000256" key="1">
    <source>
        <dbReference type="ARBA" id="ARBA00004141"/>
    </source>
</evidence>
<feature type="transmembrane region" description="Helical" evidence="9">
    <location>
        <begin position="241"/>
        <end position="265"/>
    </location>
</feature>
<evidence type="ECO:0000256" key="6">
    <source>
        <dbReference type="ARBA" id="ARBA00022989"/>
    </source>
</evidence>
<keyword evidence="6 9" id="KW-1133">Transmembrane helix</keyword>
<dbReference type="GO" id="GO:0015179">
    <property type="term" value="F:L-amino acid transmembrane transporter activity"/>
    <property type="evidence" value="ECO:0007669"/>
    <property type="project" value="TreeGrafter"/>
</dbReference>
<evidence type="ECO:0000256" key="3">
    <source>
        <dbReference type="ARBA" id="ARBA00022448"/>
    </source>
</evidence>
<name>A0A7S3JGW3_9SPIT</name>
<feature type="transmembrane region" description="Helical" evidence="9">
    <location>
        <begin position="54"/>
        <end position="75"/>
    </location>
</feature>
<dbReference type="Pfam" id="PF01490">
    <property type="entry name" value="Aa_trans"/>
    <property type="match status" value="1"/>
</dbReference>
<feature type="transmembrane region" description="Helical" evidence="9">
    <location>
        <begin position="395"/>
        <end position="412"/>
    </location>
</feature>
<dbReference type="InterPro" id="IPR013057">
    <property type="entry name" value="AA_transpt_TM"/>
</dbReference>
<evidence type="ECO:0000256" key="8">
    <source>
        <dbReference type="SAM" id="MobiDB-lite"/>
    </source>
</evidence>
<feature type="transmembrane region" description="Helical" evidence="9">
    <location>
        <begin position="317"/>
        <end position="340"/>
    </location>
</feature>
<evidence type="ECO:0000259" key="10">
    <source>
        <dbReference type="Pfam" id="PF01490"/>
    </source>
</evidence>
<feature type="transmembrane region" description="Helical" evidence="9">
    <location>
        <begin position="82"/>
        <end position="100"/>
    </location>
</feature>
<accession>A0A7S3JGW3</accession>
<dbReference type="PANTHER" id="PTHR22950">
    <property type="entry name" value="AMINO ACID TRANSPORTER"/>
    <property type="match status" value="1"/>
</dbReference>
<feature type="compositionally biased region" description="Polar residues" evidence="8">
    <location>
        <begin position="1"/>
        <end position="11"/>
    </location>
</feature>
<evidence type="ECO:0000256" key="4">
    <source>
        <dbReference type="ARBA" id="ARBA00022692"/>
    </source>
</evidence>
<comment type="similarity">
    <text evidence="2">Belongs to the amino acid/polyamine transporter 2 family.</text>
</comment>
<evidence type="ECO:0000313" key="11">
    <source>
        <dbReference type="EMBL" id="CAE0354781.1"/>
    </source>
</evidence>
<protein>
    <recommendedName>
        <fullName evidence="10">Amino acid transporter transmembrane domain-containing protein</fullName>
    </recommendedName>
</protein>
<feature type="region of interest" description="Disordered" evidence="8">
    <location>
        <begin position="1"/>
        <end position="30"/>
    </location>
</feature>
<dbReference type="PANTHER" id="PTHR22950:SF458">
    <property type="entry name" value="SODIUM-COUPLED NEUTRAL AMINO ACID TRANSPORTER 11-RELATED"/>
    <property type="match status" value="1"/>
</dbReference>
<dbReference type="AlphaFoldDB" id="A0A7S3JGW3"/>
<feature type="domain" description="Amino acid transporter transmembrane" evidence="10">
    <location>
        <begin position="53"/>
        <end position="480"/>
    </location>
</feature>
<evidence type="ECO:0000256" key="5">
    <source>
        <dbReference type="ARBA" id="ARBA00022970"/>
    </source>
</evidence>
<dbReference type="EMBL" id="HBII01033012">
    <property type="protein sequence ID" value="CAE0354781.1"/>
    <property type="molecule type" value="Transcribed_RNA"/>
</dbReference>
<comment type="subcellular location">
    <subcellularLocation>
        <location evidence="1">Membrane</location>
        <topology evidence="1">Multi-pass membrane protein</topology>
    </subcellularLocation>
</comment>
<feature type="transmembrane region" description="Helical" evidence="9">
    <location>
        <begin position="459"/>
        <end position="483"/>
    </location>
</feature>
<feature type="transmembrane region" description="Helical" evidence="9">
    <location>
        <begin position="202"/>
        <end position="221"/>
    </location>
</feature>
<keyword evidence="7 9" id="KW-0472">Membrane</keyword>
<keyword evidence="3" id="KW-0813">Transport</keyword>
<reference evidence="11" key="1">
    <citation type="submission" date="2021-01" db="EMBL/GenBank/DDBJ databases">
        <authorList>
            <person name="Corre E."/>
            <person name="Pelletier E."/>
            <person name="Niang G."/>
            <person name="Scheremetjew M."/>
            <person name="Finn R."/>
            <person name="Kale V."/>
            <person name="Holt S."/>
            <person name="Cochrane G."/>
            <person name="Meng A."/>
            <person name="Brown T."/>
            <person name="Cohen L."/>
        </authorList>
    </citation>
    <scope>NUCLEOTIDE SEQUENCE</scope>
    <source>
        <strain evidence="11">FSP1.4</strain>
    </source>
</reference>
<evidence type="ECO:0000256" key="7">
    <source>
        <dbReference type="ARBA" id="ARBA00023136"/>
    </source>
</evidence>
<evidence type="ECO:0000256" key="9">
    <source>
        <dbReference type="SAM" id="Phobius"/>
    </source>
</evidence>
<keyword evidence="5" id="KW-0029">Amino-acid transport</keyword>
<proteinExistence type="inferred from homology"/>
<feature type="transmembrane region" description="Helical" evidence="9">
    <location>
        <begin position="418"/>
        <end position="438"/>
    </location>
</feature>
<keyword evidence="4 9" id="KW-0812">Transmembrane</keyword>
<organism evidence="11">
    <name type="scientific">Euplotes harpa</name>
    <dbReference type="NCBI Taxonomy" id="151035"/>
    <lineage>
        <taxon>Eukaryota</taxon>
        <taxon>Sar</taxon>
        <taxon>Alveolata</taxon>
        <taxon>Ciliophora</taxon>
        <taxon>Intramacronucleata</taxon>
        <taxon>Spirotrichea</taxon>
        <taxon>Hypotrichia</taxon>
        <taxon>Euplotida</taxon>
        <taxon>Euplotidae</taxon>
        <taxon>Euplotes</taxon>
    </lineage>
</organism>